<dbReference type="Gene3D" id="1.20.1440.120">
    <property type="entry name" value="Recombination protein O, C-terminal domain"/>
    <property type="match status" value="1"/>
</dbReference>
<proteinExistence type="inferred from homology"/>
<dbReference type="SUPFAM" id="SSF57863">
    <property type="entry name" value="ArfGap/RecO-like zinc finger"/>
    <property type="match status" value="1"/>
</dbReference>
<feature type="domain" description="DNA replication/recombination mediator RecO N-terminal" evidence="8">
    <location>
        <begin position="1"/>
        <end position="77"/>
    </location>
</feature>
<keyword evidence="3 7" id="KW-0227">DNA damage</keyword>
<dbReference type="SUPFAM" id="SSF50249">
    <property type="entry name" value="Nucleic acid-binding proteins"/>
    <property type="match status" value="1"/>
</dbReference>
<dbReference type="PANTHER" id="PTHR33991">
    <property type="entry name" value="DNA REPAIR PROTEIN RECO"/>
    <property type="match status" value="1"/>
</dbReference>
<keyword evidence="4 7" id="KW-0233">DNA recombination</keyword>
<dbReference type="Pfam" id="PF02565">
    <property type="entry name" value="RecO_C"/>
    <property type="match status" value="1"/>
</dbReference>
<evidence type="ECO:0000256" key="5">
    <source>
        <dbReference type="ARBA" id="ARBA00023204"/>
    </source>
</evidence>
<evidence type="ECO:0000256" key="1">
    <source>
        <dbReference type="ARBA" id="ARBA00007452"/>
    </source>
</evidence>
<dbReference type="PANTHER" id="PTHR33991:SF1">
    <property type="entry name" value="DNA REPAIR PROTEIN RECO"/>
    <property type="match status" value="1"/>
</dbReference>
<dbReference type="Gene3D" id="6.20.220.20">
    <property type="entry name" value="Recombination protein O, zinc-binding domain"/>
    <property type="match status" value="1"/>
</dbReference>
<evidence type="ECO:0000256" key="2">
    <source>
        <dbReference type="ARBA" id="ARBA00021310"/>
    </source>
</evidence>
<dbReference type="NCBIfam" id="TIGR00613">
    <property type="entry name" value="reco"/>
    <property type="match status" value="1"/>
</dbReference>
<evidence type="ECO:0000259" key="8">
    <source>
        <dbReference type="Pfam" id="PF11967"/>
    </source>
</evidence>
<evidence type="ECO:0000256" key="3">
    <source>
        <dbReference type="ARBA" id="ARBA00022763"/>
    </source>
</evidence>
<dbReference type="EMBL" id="CP022437">
    <property type="protein sequence ID" value="ASN05200.1"/>
    <property type="molecule type" value="Genomic_DNA"/>
</dbReference>
<protein>
    <recommendedName>
        <fullName evidence="2 7">DNA repair protein RecO</fullName>
    </recommendedName>
    <alternativeName>
        <fullName evidence="6 7">Recombination protein O</fullName>
    </alternativeName>
</protein>
<dbReference type="InterPro" id="IPR037278">
    <property type="entry name" value="ARFGAP/RecO"/>
</dbReference>
<dbReference type="KEGG" id="vne:CFK40_09310"/>
<evidence type="ECO:0000256" key="6">
    <source>
        <dbReference type="ARBA" id="ARBA00033409"/>
    </source>
</evidence>
<evidence type="ECO:0000256" key="7">
    <source>
        <dbReference type="HAMAP-Rule" id="MF_00201"/>
    </source>
</evidence>
<dbReference type="Proteomes" id="UP000204391">
    <property type="component" value="Chromosome"/>
</dbReference>
<accession>A0A221MC59</accession>
<gene>
    <name evidence="7" type="primary">recO</name>
    <name evidence="9" type="ORF">CFK40_09310</name>
</gene>
<dbReference type="InterPro" id="IPR012340">
    <property type="entry name" value="NA-bd_OB-fold"/>
</dbReference>
<keyword evidence="5 7" id="KW-0234">DNA repair</keyword>
<reference evidence="9 10" key="1">
    <citation type="journal article" date="2003" name="Int. J. Syst. Evol. Microbiol.">
        <title>Virgibacillus carmonensis sp. nov., Virgibacillus necropolis sp. nov. and Virgibacillus picturae sp. nov., three novel species isolated from deteriorated mural paintings, transfer of the species of the genus salibacillus to Virgibacillus, as Virgibacillus marismortui comb. nov. and Virgibacillus salexigens comb. nov., and emended description of the genus Virgibacillus.</title>
        <authorList>
            <person name="Heyrman J."/>
            <person name="Logan N.A."/>
            <person name="Busse H.J."/>
            <person name="Balcaen A."/>
            <person name="Lebbe L."/>
            <person name="Rodriguez-Diaz M."/>
            <person name="Swings J."/>
            <person name="De Vos P."/>
        </authorList>
    </citation>
    <scope>NUCLEOTIDE SEQUENCE [LARGE SCALE GENOMIC DNA]</scope>
    <source>
        <strain evidence="9 10">LMG 19488</strain>
    </source>
</reference>
<evidence type="ECO:0000256" key="4">
    <source>
        <dbReference type="ARBA" id="ARBA00023172"/>
    </source>
</evidence>
<dbReference type="InterPro" id="IPR003717">
    <property type="entry name" value="RecO"/>
</dbReference>
<dbReference type="OrthoDB" id="9797083at2"/>
<dbReference type="AlphaFoldDB" id="A0A221MC59"/>
<evidence type="ECO:0000313" key="10">
    <source>
        <dbReference type="Proteomes" id="UP000204391"/>
    </source>
</evidence>
<sequence>MLEKIEGIVIKTQDYGESHKIITIFSKKIGKFSALARGAKKTKSRMAAVTQPFIHGEFFIYLSKGLSTIQQGEVINSNRTIREDIIKTAFAALIVELTDKLLDSDKPEYYIYDQLIKTIAWISEHEDADIPIMMYELKLYKKGGFAPTVDRCVNCNRKEDLVGFSIAEGGLLCNRCTSIDPQIIPLPETIAKLLRIFLEVGLEQVGTITIKEPNKQLLRKMLDAYYDQYGGYFLKSKKFLRQIDQLK</sequence>
<evidence type="ECO:0000313" key="9">
    <source>
        <dbReference type="EMBL" id="ASN05200.1"/>
    </source>
</evidence>
<dbReference type="GO" id="GO:0006310">
    <property type="term" value="P:DNA recombination"/>
    <property type="evidence" value="ECO:0007669"/>
    <property type="project" value="UniProtKB-UniRule"/>
</dbReference>
<name>A0A221MC59_9BACI</name>
<comment type="similarity">
    <text evidence="1 7">Belongs to the RecO family.</text>
</comment>
<dbReference type="HAMAP" id="MF_00201">
    <property type="entry name" value="RecO"/>
    <property type="match status" value="1"/>
</dbReference>
<comment type="function">
    <text evidence="7">Involved in DNA repair and RecF pathway recombination.</text>
</comment>
<dbReference type="GO" id="GO:0006302">
    <property type="term" value="P:double-strand break repair"/>
    <property type="evidence" value="ECO:0007669"/>
    <property type="project" value="TreeGrafter"/>
</dbReference>
<dbReference type="Gene3D" id="2.40.50.140">
    <property type="entry name" value="Nucleic acid-binding proteins"/>
    <property type="match status" value="1"/>
</dbReference>
<dbReference type="GO" id="GO:0043590">
    <property type="term" value="C:bacterial nucleoid"/>
    <property type="evidence" value="ECO:0007669"/>
    <property type="project" value="TreeGrafter"/>
</dbReference>
<organism evidence="9 10">
    <name type="scientific">Virgibacillus necropolis</name>
    <dbReference type="NCBI Taxonomy" id="163877"/>
    <lineage>
        <taxon>Bacteria</taxon>
        <taxon>Bacillati</taxon>
        <taxon>Bacillota</taxon>
        <taxon>Bacilli</taxon>
        <taxon>Bacillales</taxon>
        <taxon>Bacillaceae</taxon>
        <taxon>Virgibacillus</taxon>
    </lineage>
</organism>
<dbReference type="InterPro" id="IPR022572">
    <property type="entry name" value="DNA_rep/recomb_RecO_N"/>
</dbReference>
<dbReference type="RefSeq" id="WP_089532050.1">
    <property type="nucleotide sequence ID" value="NZ_CP022437.1"/>
</dbReference>
<dbReference type="InterPro" id="IPR042242">
    <property type="entry name" value="RecO_C"/>
</dbReference>
<dbReference type="Pfam" id="PF11967">
    <property type="entry name" value="RecO_N"/>
    <property type="match status" value="1"/>
</dbReference>
<keyword evidence="10" id="KW-1185">Reference proteome</keyword>